<reference evidence="4 5" key="1">
    <citation type="submission" date="2016-10" db="EMBL/GenBank/DDBJ databases">
        <authorList>
            <person name="de Groot N.N."/>
        </authorList>
    </citation>
    <scope>NUCLEOTIDE SEQUENCE [LARGE SCALE GENOMIC DNA]</scope>
    <source>
        <strain evidence="4 5">DSM 12992</strain>
    </source>
</reference>
<dbReference type="InterPro" id="IPR029039">
    <property type="entry name" value="Flavoprotein-like_sf"/>
</dbReference>
<feature type="domain" description="NADPH-dependent FMN reductase-like" evidence="3">
    <location>
        <begin position="35"/>
        <end position="186"/>
    </location>
</feature>
<keyword evidence="5" id="KW-1185">Reference proteome</keyword>
<name>A0A1I1P6Y4_9CLOT</name>
<dbReference type="Pfam" id="PF03358">
    <property type="entry name" value="FMN_red"/>
    <property type="match status" value="1"/>
</dbReference>
<accession>A0A1I1P6Y4</accession>
<evidence type="ECO:0000256" key="1">
    <source>
        <dbReference type="ARBA" id="ARBA00022630"/>
    </source>
</evidence>
<protein>
    <submittedName>
        <fullName evidence="4">Multimeric flavodoxin WrbA</fullName>
    </submittedName>
</protein>
<keyword evidence="2" id="KW-0288">FMN</keyword>
<sequence length="222" mass="25227">MIRMKNVFNWLKISSYKEGKHQCLEIKLCGGKEKMKTLIISGSPRKNGDSMTLVNEMVKYLDGEVRVINTYNNNISPCVDCRYCWDNKGCCINDEMQEVYQLLDEVDNVIIASPLYFSELTGQLLSLASRLQLFFVSRCIRKDSEFKQKKKNGVLVISAGGDTHDYERSSRTANIIFHQMNTTPIGIVSTIHTNDIPAKEDIEALDKARELALKLNELHSLA</sequence>
<organism evidence="4 5">
    <name type="scientific">Clostridium uliginosum</name>
    <dbReference type="NCBI Taxonomy" id="119641"/>
    <lineage>
        <taxon>Bacteria</taxon>
        <taxon>Bacillati</taxon>
        <taxon>Bacillota</taxon>
        <taxon>Clostridia</taxon>
        <taxon>Eubacteriales</taxon>
        <taxon>Clostridiaceae</taxon>
        <taxon>Clostridium</taxon>
    </lineage>
</organism>
<dbReference type="Proteomes" id="UP000199263">
    <property type="component" value="Unassembled WGS sequence"/>
</dbReference>
<gene>
    <name evidence="4" type="ORF">SAMN05421842_1179</name>
</gene>
<keyword evidence="1" id="KW-0285">Flavoprotein</keyword>
<evidence type="ECO:0000313" key="4">
    <source>
        <dbReference type="EMBL" id="SFD01740.1"/>
    </source>
</evidence>
<evidence type="ECO:0000256" key="2">
    <source>
        <dbReference type="ARBA" id="ARBA00022643"/>
    </source>
</evidence>
<dbReference type="STRING" id="119641.SAMN05421842_1179"/>
<dbReference type="SUPFAM" id="SSF52218">
    <property type="entry name" value="Flavoproteins"/>
    <property type="match status" value="1"/>
</dbReference>
<dbReference type="PANTHER" id="PTHR43278:SF2">
    <property type="entry name" value="IRON-SULFUR FLAVOPROTEIN"/>
    <property type="match status" value="1"/>
</dbReference>
<dbReference type="Gene3D" id="3.40.50.360">
    <property type="match status" value="1"/>
</dbReference>
<proteinExistence type="predicted"/>
<dbReference type="AlphaFoldDB" id="A0A1I1P6Y4"/>
<dbReference type="PANTHER" id="PTHR43278">
    <property type="entry name" value="NAD(P)H-DEPENDENT FMN-CONTAINING OXIDOREDUCTASE YWQN-RELATED"/>
    <property type="match status" value="1"/>
</dbReference>
<dbReference type="InterPro" id="IPR005025">
    <property type="entry name" value="FMN_Rdtase-like_dom"/>
</dbReference>
<dbReference type="EMBL" id="FOMG01000017">
    <property type="protein sequence ID" value="SFD01740.1"/>
    <property type="molecule type" value="Genomic_DNA"/>
</dbReference>
<dbReference type="GO" id="GO:0016491">
    <property type="term" value="F:oxidoreductase activity"/>
    <property type="evidence" value="ECO:0007669"/>
    <property type="project" value="InterPro"/>
</dbReference>
<evidence type="ECO:0000259" key="3">
    <source>
        <dbReference type="Pfam" id="PF03358"/>
    </source>
</evidence>
<dbReference type="InterPro" id="IPR051796">
    <property type="entry name" value="ISF_SsuE-like"/>
</dbReference>
<evidence type="ECO:0000313" key="5">
    <source>
        <dbReference type="Proteomes" id="UP000199263"/>
    </source>
</evidence>